<evidence type="ECO:0000313" key="1">
    <source>
        <dbReference type="EMBL" id="RJE81954.1"/>
    </source>
</evidence>
<dbReference type="EMBL" id="QZCG01000022">
    <property type="protein sequence ID" value="RJE81954.1"/>
    <property type="molecule type" value="Genomic_DNA"/>
</dbReference>
<accession>A0A418SLZ3</accession>
<comment type="caution">
    <text evidence="1">The sequence shown here is derived from an EMBL/GenBank/DDBJ whole genome shotgun (WGS) entry which is preliminary data.</text>
</comment>
<reference evidence="2" key="1">
    <citation type="submission" date="2018-09" db="EMBL/GenBank/DDBJ databases">
        <title>Acidovorax cavernicola nov. sp. isolated from Gruta de las Maravillas (Aracena, Spain).</title>
        <authorList>
            <person name="Jurado V."/>
            <person name="Gutierrez-Patricio S."/>
            <person name="Gonzalez-Pimentel J.L."/>
            <person name="Miller A.Z."/>
            <person name="Laiz L."/>
            <person name="Saiz-Jimenez C."/>
        </authorList>
    </citation>
    <scope>NUCLEOTIDE SEQUENCE [LARGE SCALE GENOMIC DNA]</scope>
    <source>
        <strain evidence="2">1011MAR3C25</strain>
    </source>
</reference>
<dbReference type="Proteomes" id="UP000284202">
    <property type="component" value="Unassembled WGS sequence"/>
</dbReference>
<keyword evidence="2" id="KW-1185">Reference proteome</keyword>
<sequence length="111" mass="12250">MNLSTGFADFHPVIQNQALGRPGILMRAAKAGQGGWQRGRDLPRLLRSHKCPAHDQALKLLRAEEERLNGLRLLRAPSYDMQRHVLIMIALLAEMHAAAVSVPGTATPERP</sequence>
<dbReference type="OrthoDB" id="7778847at2"/>
<name>A0A418SLZ3_9RHOB</name>
<evidence type="ECO:0000313" key="2">
    <source>
        <dbReference type="Proteomes" id="UP000284202"/>
    </source>
</evidence>
<organism evidence="1 2">
    <name type="scientific">Paracoccus onubensis</name>
    <dbReference type="NCBI Taxonomy" id="1675788"/>
    <lineage>
        <taxon>Bacteria</taxon>
        <taxon>Pseudomonadati</taxon>
        <taxon>Pseudomonadota</taxon>
        <taxon>Alphaproteobacteria</taxon>
        <taxon>Rhodobacterales</taxon>
        <taxon>Paracoccaceae</taxon>
        <taxon>Paracoccus</taxon>
    </lineage>
</organism>
<dbReference type="RefSeq" id="WP_119752052.1">
    <property type="nucleotide sequence ID" value="NZ_QZCG01000022.1"/>
</dbReference>
<protein>
    <submittedName>
        <fullName evidence="1">Uncharacterized protein</fullName>
    </submittedName>
</protein>
<dbReference type="Pfam" id="PF20083">
    <property type="entry name" value="DUF6477"/>
    <property type="match status" value="1"/>
</dbReference>
<dbReference type="AlphaFoldDB" id="A0A418SLZ3"/>
<gene>
    <name evidence="1" type="ORF">D3P04_22110</name>
</gene>
<dbReference type="InterPro" id="IPR045516">
    <property type="entry name" value="DUF6477"/>
</dbReference>
<proteinExistence type="predicted"/>